<dbReference type="InterPro" id="IPR023393">
    <property type="entry name" value="START-like_dom_sf"/>
</dbReference>
<organism evidence="1 2">
    <name type="scientific">Agromyces salentinus</name>
    <dbReference type="NCBI Taxonomy" id="269421"/>
    <lineage>
        <taxon>Bacteria</taxon>
        <taxon>Bacillati</taxon>
        <taxon>Actinomycetota</taxon>
        <taxon>Actinomycetes</taxon>
        <taxon>Micrococcales</taxon>
        <taxon>Microbacteriaceae</taxon>
        <taxon>Agromyces</taxon>
    </lineage>
</organism>
<name>A0ABN2MZH9_9MICO</name>
<accession>A0ABN2MZH9</accession>
<dbReference type="SUPFAM" id="SSF55961">
    <property type="entry name" value="Bet v1-like"/>
    <property type="match status" value="1"/>
</dbReference>
<protein>
    <recommendedName>
        <fullName evidence="3">SRPBCC family protein</fullName>
    </recommendedName>
</protein>
<dbReference type="Proteomes" id="UP001501746">
    <property type="component" value="Unassembled WGS sequence"/>
</dbReference>
<comment type="caution">
    <text evidence="1">The sequence shown here is derived from an EMBL/GenBank/DDBJ whole genome shotgun (WGS) entry which is preliminary data.</text>
</comment>
<dbReference type="EMBL" id="BAAANK010000012">
    <property type="protein sequence ID" value="GAA1845810.1"/>
    <property type="molecule type" value="Genomic_DNA"/>
</dbReference>
<evidence type="ECO:0000313" key="2">
    <source>
        <dbReference type="Proteomes" id="UP001501746"/>
    </source>
</evidence>
<sequence>MVYEERFWVGLVTAHTSLPTRVGLGGPGLEGRQGTTTALGGVDSFEPFLSNVSVITASVGCVIEIARTRRSSSAPAVLFFERWCAIETHPEWAPSMEYFRLSEPFGIGARGVLRAVGGEEAPFRVTAVGPGFVYADTTELGEVELTVHHEAVDGFDGTHVELSAWLVGPGEEEWARRMSAEVQDSLERDLAALAALLEK</sequence>
<keyword evidence="2" id="KW-1185">Reference proteome</keyword>
<evidence type="ECO:0000313" key="1">
    <source>
        <dbReference type="EMBL" id="GAA1845810.1"/>
    </source>
</evidence>
<evidence type="ECO:0008006" key="3">
    <source>
        <dbReference type="Google" id="ProtNLM"/>
    </source>
</evidence>
<proteinExistence type="predicted"/>
<dbReference type="Gene3D" id="3.30.530.20">
    <property type="match status" value="1"/>
</dbReference>
<reference evidence="1 2" key="1">
    <citation type="journal article" date="2019" name="Int. J. Syst. Evol. Microbiol.">
        <title>The Global Catalogue of Microorganisms (GCM) 10K type strain sequencing project: providing services to taxonomists for standard genome sequencing and annotation.</title>
        <authorList>
            <consortium name="The Broad Institute Genomics Platform"/>
            <consortium name="The Broad Institute Genome Sequencing Center for Infectious Disease"/>
            <person name="Wu L."/>
            <person name="Ma J."/>
        </authorList>
    </citation>
    <scope>NUCLEOTIDE SEQUENCE [LARGE SCALE GENOMIC DNA]</scope>
    <source>
        <strain evidence="1 2">JCM 14323</strain>
    </source>
</reference>
<gene>
    <name evidence="1" type="ORF">GCM10009750_35140</name>
</gene>